<comment type="subcellular location">
    <subcellularLocation>
        <location evidence="1">Nucleus</location>
    </subcellularLocation>
</comment>
<evidence type="ECO:0000256" key="2">
    <source>
        <dbReference type="ARBA" id="ARBA00023015"/>
    </source>
</evidence>
<dbReference type="InterPro" id="IPR001138">
    <property type="entry name" value="Zn2Cys6_DnaBD"/>
</dbReference>
<keyword evidence="4" id="KW-0804">Transcription</keyword>
<protein>
    <submittedName>
        <fullName evidence="8">Fungal-specific transcription factor domain-containing protein</fullName>
    </submittedName>
</protein>
<keyword evidence="3" id="KW-0238">DNA-binding</keyword>
<feature type="region of interest" description="Disordered" evidence="6">
    <location>
        <begin position="112"/>
        <end position="131"/>
    </location>
</feature>
<evidence type="ECO:0000313" key="8">
    <source>
        <dbReference type="EMBL" id="KAB8219006.1"/>
    </source>
</evidence>
<organism evidence="8 9">
    <name type="scientific">Aspergillus novoparasiticus</name>
    <dbReference type="NCBI Taxonomy" id="986946"/>
    <lineage>
        <taxon>Eukaryota</taxon>
        <taxon>Fungi</taxon>
        <taxon>Dikarya</taxon>
        <taxon>Ascomycota</taxon>
        <taxon>Pezizomycotina</taxon>
        <taxon>Eurotiomycetes</taxon>
        <taxon>Eurotiomycetidae</taxon>
        <taxon>Eurotiales</taxon>
        <taxon>Aspergillaceae</taxon>
        <taxon>Aspergillus</taxon>
        <taxon>Aspergillus subgen. Circumdati</taxon>
    </lineage>
</organism>
<dbReference type="PROSITE" id="PS00463">
    <property type="entry name" value="ZN2_CY6_FUNGAL_1"/>
    <property type="match status" value="1"/>
</dbReference>
<dbReference type="GO" id="GO:0005634">
    <property type="term" value="C:nucleus"/>
    <property type="evidence" value="ECO:0007669"/>
    <property type="project" value="UniProtKB-SubCell"/>
</dbReference>
<dbReference type="EMBL" id="ML733443">
    <property type="protein sequence ID" value="KAB8219006.1"/>
    <property type="molecule type" value="Genomic_DNA"/>
</dbReference>
<keyword evidence="5" id="KW-0539">Nucleus</keyword>
<dbReference type="GO" id="GO:0003677">
    <property type="term" value="F:DNA binding"/>
    <property type="evidence" value="ECO:0007669"/>
    <property type="project" value="UniProtKB-KW"/>
</dbReference>
<proteinExistence type="predicted"/>
<dbReference type="Gene3D" id="4.10.240.10">
    <property type="entry name" value="Zn(2)-C6 fungal-type DNA-binding domain"/>
    <property type="match status" value="1"/>
</dbReference>
<evidence type="ECO:0000259" key="7">
    <source>
        <dbReference type="PROSITE" id="PS50048"/>
    </source>
</evidence>
<dbReference type="SUPFAM" id="SSF57701">
    <property type="entry name" value="Zn2/Cys6 DNA-binding domain"/>
    <property type="match status" value="1"/>
</dbReference>
<evidence type="ECO:0000256" key="1">
    <source>
        <dbReference type="ARBA" id="ARBA00004123"/>
    </source>
</evidence>
<dbReference type="Pfam" id="PF00172">
    <property type="entry name" value="Zn_clus"/>
    <property type="match status" value="1"/>
</dbReference>
<dbReference type="SMART" id="SM00066">
    <property type="entry name" value="GAL4"/>
    <property type="match status" value="1"/>
</dbReference>
<dbReference type="PANTHER" id="PTHR37534">
    <property type="entry name" value="TRANSCRIPTIONAL ACTIVATOR PROTEIN UGA3"/>
    <property type="match status" value="1"/>
</dbReference>
<feature type="region of interest" description="Disordered" evidence="6">
    <location>
        <begin position="1"/>
        <end position="49"/>
    </location>
</feature>
<dbReference type="GO" id="GO:0009893">
    <property type="term" value="P:positive regulation of metabolic process"/>
    <property type="evidence" value="ECO:0007669"/>
    <property type="project" value="UniProtKB-ARBA"/>
</dbReference>
<feature type="region of interest" description="Disordered" evidence="6">
    <location>
        <begin position="635"/>
        <end position="654"/>
    </location>
</feature>
<sequence length="689" mass="77000">MPLTSRKKTSSIKPANKAATDSAQSSSSEGPSPGTTGKTNNKSHKRSRSGCFTCRLRRKKCDEQHPSCGACINLCVKCEYKRPIWWGNPEHRRVQKERIKNKIKQTKMNERNGTLTVDPSGHSRSLAVTSPTTPEIEFNRPVFAEQQDIFASHLPTPAMTQPIYEPCPGFEIDVKTERHTFVNDVPLRHDSMSSTFSTFAPPQLNAPLPTFPQEEWFPDEYFPQAPALPGIDPALCDQSIQQTYAILQSNIPVSDHDRPLLDHFINNVLRIIFPVLEAHQRGHLRAQAILQALETNKTYLHCCLSVAAIHLKTTEGLVGEQIDHDIMRHRFEAVSQLCLALGEDTKHEEILDATLAMIFFHCSVGPADDYLPDIPWYDHFQAASNLVSRLGLSTTIPPCGNPYMLPPFSMTLTSWIDILGSAMHGRTPEFAHTYRSKHLSGTSLGLRELMGCDDRVMYLISEIACLDALKKEGRVDAMAVCSHVSALGRQLEFTEPADQTLESPYTPTGVLRPDILTKNMTAVFRIAARIYLCSLVPGFDRSQPSNINLVQAVANTLQYIPAGQNGYDRSLVWPLLVTGAFSQPNSQFRTILADRCAALGHHADLGSFGRMYRVLQEVWRATDDPIDTFCQVEDTPVEASPSSSSQPIKLEAPESPEQIGADWALKDIKRPQIHWREVLQQNGWNYLLI</sequence>
<dbReference type="PANTHER" id="PTHR37534:SF50">
    <property type="entry name" value="NOSA PROTEIN"/>
    <property type="match status" value="1"/>
</dbReference>
<dbReference type="PROSITE" id="PS50048">
    <property type="entry name" value="ZN2_CY6_FUNGAL_2"/>
    <property type="match status" value="1"/>
</dbReference>
<keyword evidence="2" id="KW-0805">Transcription regulation</keyword>
<dbReference type="InterPro" id="IPR021858">
    <property type="entry name" value="Fun_TF"/>
</dbReference>
<evidence type="ECO:0000256" key="3">
    <source>
        <dbReference type="ARBA" id="ARBA00023125"/>
    </source>
</evidence>
<dbReference type="Proteomes" id="UP000326799">
    <property type="component" value="Unassembled WGS sequence"/>
</dbReference>
<gene>
    <name evidence="8" type="ORF">BDV33DRAFT_117330</name>
</gene>
<name>A0A5N6EN04_9EURO</name>
<dbReference type="CDD" id="cd00067">
    <property type="entry name" value="GAL4"/>
    <property type="match status" value="1"/>
</dbReference>
<accession>A0A5N6EN04</accession>
<feature type="compositionally biased region" description="Basic residues" evidence="6">
    <location>
        <begin position="1"/>
        <end position="10"/>
    </location>
</feature>
<evidence type="ECO:0000256" key="4">
    <source>
        <dbReference type="ARBA" id="ARBA00023163"/>
    </source>
</evidence>
<feature type="domain" description="Zn(2)-C6 fungal-type" evidence="7">
    <location>
        <begin position="50"/>
        <end position="80"/>
    </location>
</feature>
<evidence type="ECO:0000256" key="6">
    <source>
        <dbReference type="SAM" id="MobiDB-lite"/>
    </source>
</evidence>
<dbReference type="InterPro" id="IPR036864">
    <property type="entry name" value="Zn2-C6_fun-type_DNA-bd_sf"/>
</dbReference>
<dbReference type="AlphaFoldDB" id="A0A5N6EN04"/>
<evidence type="ECO:0000313" key="9">
    <source>
        <dbReference type="Proteomes" id="UP000326799"/>
    </source>
</evidence>
<reference evidence="8 9" key="1">
    <citation type="submission" date="2019-04" db="EMBL/GenBank/DDBJ databases">
        <title>Fungal friends and foes A comparative genomics study of 23 Aspergillus species from section Flavi.</title>
        <authorList>
            <consortium name="DOE Joint Genome Institute"/>
            <person name="Kjaerbolling I."/>
            <person name="Vesth T.C."/>
            <person name="Frisvad J.C."/>
            <person name="Nybo J.L."/>
            <person name="Theobald S."/>
            <person name="Kildgaard S."/>
            <person name="Petersen T.I."/>
            <person name="Kuo A."/>
            <person name="Sato A."/>
            <person name="Lyhne E.K."/>
            <person name="Kogle M.E."/>
            <person name="Wiebenga A."/>
            <person name="Kun R.S."/>
            <person name="Lubbers R.J."/>
            <person name="Makela M.R."/>
            <person name="Barry K."/>
            <person name="Chovatia M."/>
            <person name="Clum A."/>
            <person name="Daum C."/>
            <person name="Haridas S."/>
            <person name="He G."/>
            <person name="LaButti K."/>
            <person name="Lipzen A."/>
            <person name="Mondo S."/>
            <person name="Pangilinan J."/>
            <person name="Riley R."/>
            <person name="Salamov A."/>
            <person name="Simmons B.A."/>
            <person name="Magnuson J.K."/>
            <person name="Henrissat B."/>
            <person name="Mortensen U.H."/>
            <person name="Larsen T.O."/>
            <person name="De vries R.P."/>
            <person name="Grigoriev I.V."/>
            <person name="Machida M."/>
            <person name="Baker S.E."/>
            <person name="Andersen M.R."/>
        </authorList>
    </citation>
    <scope>NUCLEOTIDE SEQUENCE [LARGE SCALE GENOMIC DNA]</scope>
    <source>
        <strain evidence="8 9">CBS 126849</strain>
    </source>
</reference>
<dbReference type="Pfam" id="PF11951">
    <property type="entry name" value="Fungal_trans_2"/>
    <property type="match status" value="1"/>
</dbReference>
<dbReference type="GO" id="GO:0008270">
    <property type="term" value="F:zinc ion binding"/>
    <property type="evidence" value="ECO:0007669"/>
    <property type="project" value="InterPro"/>
</dbReference>
<feature type="compositionally biased region" description="Low complexity" evidence="6">
    <location>
        <begin position="25"/>
        <end position="37"/>
    </location>
</feature>
<dbReference type="GO" id="GO:0000981">
    <property type="term" value="F:DNA-binding transcription factor activity, RNA polymerase II-specific"/>
    <property type="evidence" value="ECO:0007669"/>
    <property type="project" value="InterPro"/>
</dbReference>
<keyword evidence="9" id="KW-1185">Reference proteome</keyword>
<evidence type="ECO:0000256" key="5">
    <source>
        <dbReference type="ARBA" id="ARBA00023242"/>
    </source>
</evidence>